<dbReference type="GO" id="GO:0046872">
    <property type="term" value="F:metal ion binding"/>
    <property type="evidence" value="ECO:0007669"/>
    <property type="project" value="UniProtKB-KW"/>
</dbReference>
<organism evidence="7 8">
    <name type="scientific">Alternaria atra</name>
    <dbReference type="NCBI Taxonomy" id="119953"/>
    <lineage>
        <taxon>Eukaryota</taxon>
        <taxon>Fungi</taxon>
        <taxon>Dikarya</taxon>
        <taxon>Ascomycota</taxon>
        <taxon>Pezizomycotina</taxon>
        <taxon>Dothideomycetes</taxon>
        <taxon>Pleosporomycetidae</taxon>
        <taxon>Pleosporales</taxon>
        <taxon>Pleosporineae</taxon>
        <taxon>Pleosporaceae</taxon>
        <taxon>Alternaria</taxon>
        <taxon>Alternaria sect. Ulocladioides</taxon>
    </lineage>
</organism>
<evidence type="ECO:0000313" key="8">
    <source>
        <dbReference type="Proteomes" id="UP000676310"/>
    </source>
</evidence>
<protein>
    <recommendedName>
        <fullName evidence="6">CENP-V/GFA domain-containing protein</fullName>
    </recommendedName>
</protein>
<dbReference type="GeneID" id="67018929"/>
<evidence type="ECO:0000256" key="5">
    <source>
        <dbReference type="SAM" id="MobiDB-lite"/>
    </source>
</evidence>
<evidence type="ECO:0000256" key="4">
    <source>
        <dbReference type="ARBA" id="ARBA00023239"/>
    </source>
</evidence>
<comment type="caution">
    <text evidence="7">The sequence shown here is derived from an EMBL/GenBank/DDBJ whole genome shotgun (WGS) entry which is preliminary data.</text>
</comment>
<evidence type="ECO:0000256" key="1">
    <source>
        <dbReference type="ARBA" id="ARBA00005495"/>
    </source>
</evidence>
<keyword evidence="2" id="KW-0479">Metal-binding</keyword>
<keyword evidence="8" id="KW-1185">Reference proteome</keyword>
<dbReference type="GO" id="GO:0016846">
    <property type="term" value="F:carbon-sulfur lyase activity"/>
    <property type="evidence" value="ECO:0007669"/>
    <property type="project" value="InterPro"/>
</dbReference>
<sequence length="256" mass="28651">MSAPKPFPAVTGSCVCNTIRYRLLTSPLYCYACHCINCQKQTGSAFSVNLNIELYNIQVISGTTPLFVTREAKSGRIDRHAECPECHIQLWASSALGEAVVDLRVGTLDLPSLMEPDMHIFVESKLDWVRLPDDAKTIPKGDNLRKWWPKSSLKRLEICMRRTEEVKKRRIAAMKERKEATAGAEENVLAEGSGEGDKTPTAGGFGGEDDEAFEKRFRETEKALQERLERLSLKLQDEEVVEKMQKTAIGESNTAS</sequence>
<dbReference type="Gene3D" id="3.90.1590.10">
    <property type="entry name" value="glutathione-dependent formaldehyde- activating enzyme (gfa)"/>
    <property type="match status" value="1"/>
</dbReference>
<dbReference type="OrthoDB" id="2212170at2759"/>
<evidence type="ECO:0000259" key="6">
    <source>
        <dbReference type="PROSITE" id="PS51891"/>
    </source>
</evidence>
<dbReference type="RefSeq" id="XP_043170541.1">
    <property type="nucleotide sequence ID" value="XM_043314606.1"/>
</dbReference>
<evidence type="ECO:0000313" key="7">
    <source>
        <dbReference type="EMBL" id="CAG5166804.1"/>
    </source>
</evidence>
<dbReference type="Proteomes" id="UP000676310">
    <property type="component" value="Unassembled WGS sequence"/>
</dbReference>
<reference evidence="7" key="1">
    <citation type="submission" date="2021-05" db="EMBL/GenBank/DDBJ databases">
        <authorList>
            <person name="Stam R."/>
        </authorList>
    </citation>
    <scope>NUCLEOTIDE SEQUENCE</scope>
    <source>
        <strain evidence="7">CS162</strain>
    </source>
</reference>
<keyword evidence="3" id="KW-0862">Zinc</keyword>
<dbReference type="EMBL" id="CAJRGZ010000019">
    <property type="protein sequence ID" value="CAG5166804.1"/>
    <property type="molecule type" value="Genomic_DNA"/>
</dbReference>
<comment type="similarity">
    <text evidence="1">Belongs to the Gfa family.</text>
</comment>
<dbReference type="Pfam" id="PF04828">
    <property type="entry name" value="GFA"/>
    <property type="match status" value="1"/>
</dbReference>
<dbReference type="SUPFAM" id="SSF51316">
    <property type="entry name" value="Mss4-like"/>
    <property type="match status" value="1"/>
</dbReference>
<name>A0A8J2I4Z7_9PLEO</name>
<dbReference type="InterPro" id="IPR006913">
    <property type="entry name" value="CENP-V/GFA"/>
</dbReference>
<dbReference type="PANTHER" id="PTHR33337">
    <property type="entry name" value="GFA DOMAIN-CONTAINING PROTEIN"/>
    <property type="match status" value="1"/>
</dbReference>
<feature type="region of interest" description="Disordered" evidence="5">
    <location>
        <begin position="175"/>
        <end position="218"/>
    </location>
</feature>
<dbReference type="PROSITE" id="PS51891">
    <property type="entry name" value="CENP_V_GFA"/>
    <property type="match status" value="1"/>
</dbReference>
<keyword evidence="4" id="KW-0456">Lyase</keyword>
<proteinExistence type="inferred from homology"/>
<dbReference type="InterPro" id="IPR011057">
    <property type="entry name" value="Mss4-like_sf"/>
</dbReference>
<evidence type="ECO:0000256" key="3">
    <source>
        <dbReference type="ARBA" id="ARBA00022833"/>
    </source>
</evidence>
<gene>
    <name evidence="7" type="ORF">ALTATR162_LOCUS6980</name>
</gene>
<dbReference type="PANTHER" id="PTHR33337:SF33">
    <property type="entry name" value="CENP-V_GFA DOMAIN-CONTAINING PROTEIN"/>
    <property type="match status" value="1"/>
</dbReference>
<dbReference type="AlphaFoldDB" id="A0A8J2I4Z7"/>
<evidence type="ECO:0000256" key="2">
    <source>
        <dbReference type="ARBA" id="ARBA00022723"/>
    </source>
</evidence>
<feature type="domain" description="CENP-V/GFA" evidence="6">
    <location>
        <begin position="10"/>
        <end position="127"/>
    </location>
</feature>
<accession>A0A8J2I4Z7</accession>